<evidence type="ECO:0000313" key="2">
    <source>
        <dbReference type="Proteomes" id="UP000000763"/>
    </source>
</evidence>
<dbReference type="AlphaFoldDB" id="Q2R973"/>
<protein>
    <submittedName>
        <fullName evidence="1">Retrotransposon protein, putative, unclassified</fullName>
    </submittedName>
</protein>
<name>Q2R973_ORYSJ</name>
<organism evidence="1 2">
    <name type="scientific">Oryza sativa subsp. japonica</name>
    <name type="common">Rice</name>
    <dbReference type="NCBI Taxonomy" id="39947"/>
    <lineage>
        <taxon>Eukaryota</taxon>
        <taxon>Viridiplantae</taxon>
        <taxon>Streptophyta</taxon>
        <taxon>Embryophyta</taxon>
        <taxon>Tracheophyta</taxon>
        <taxon>Spermatophyta</taxon>
        <taxon>Magnoliopsida</taxon>
        <taxon>Liliopsida</taxon>
        <taxon>Poales</taxon>
        <taxon>Poaceae</taxon>
        <taxon>BOP clade</taxon>
        <taxon>Oryzoideae</taxon>
        <taxon>Oryzeae</taxon>
        <taxon>Oryzinae</taxon>
        <taxon>Oryza</taxon>
        <taxon>Oryza sativa</taxon>
    </lineage>
</organism>
<reference evidence="2" key="1">
    <citation type="journal article" date="2005" name="Nature">
        <title>The map-based sequence of the rice genome.</title>
        <authorList>
            <consortium name="International rice genome sequencing project (IRGSP)"/>
            <person name="Matsumoto T."/>
            <person name="Wu J."/>
            <person name="Kanamori H."/>
            <person name="Katayose Y."/>
            <person name="Fujisawa M."/>
            <person name="Namiki N."/>
            <person name="Mizuno H."/>
            <person name="Yamamoto K."/>
            <person name="Antonio B.A."/>
            <person name="Baba T."/>
            <person name="Sakata K."/>
            <person name="Nagamura Y."/>
            <person name="Aoki H."/>
            <person name="Arikawa K."/>
            <person name="Arita K."/>
            <person name="Bito T."/>
            <person name="Chiden Y."/>
            <person name="Fujitsuka N."/>
            <person name="Fukunaka R."/>
            <person name="Hamada M."/>
            <person name="Harada C."/>
            <person name="Hayashi A."/>
            <person name="Hijishita S."/>
            <person name="Honda M."/>
            <person name="Hosokawa S."/>
            <person name="Ichikawa Y."/>
            <person name="Idonuma A."/>
            <person name="Iijima M."/>
            <person name="Ikeda M."/>
            <person name="Ikeno M."/>
            <person name="Ito K."/>
            <person name="Ito S."/>
            <person name="Ito T."/>
            <person name="Ito Y."/>
            <person name="Ito Y."/>
            <person name="Iwabuchi A."/>
            <person name="Kamiya K."/>
            <person name="Karasawa W."/>
            <person name="Kurita K."/>
            <person name="Katagiri S."/>
            <person name="Kikuta A."/>
            <person name="Kobayashi H."/>
            <person name="Kobayashi N."/>
            <person name="Machita K."/>
            <person name="Maehara T."/>
            <person name="Masukawa M."/>
            <person name="Mizubayashi T."/>
            <person name="Mukai Y."/>
            <person name="Nagasaki H."/>
            <person name="Nagata Y."/>
            <person name="Naito S."/>
            <person name="Nakashima M."/>
            <person name="Nakama Y."/>
            <person name="Nakamichi Y."/>
            <person name="Nakamura M."/>
            <person name="Meguro A."/>
            <person name="Negishi M."/>
            <person name="Ohta I."/>
            <person name="Ohta T."/>
            <person name="Okamoto M."/>
            <person name="Ono N."/>
            <person name="Saji S."/>
            <person name="Sakaguchi M."/>
            <person name="Sakai K."/>
            <person name="Shibata M."/>
            <person name="Shimokawa T."/>
            <person name="Song J."/>
            <person name="Takazaki Y."/>
            <person name="Terasawa K."/>
            <person name="Tsugane M."/>
            <person name="Tsuji K."/>
            <person name="Ueda S."/>
            <person name="Waki K."/>
            <person name="Yamagata H."/>
            <person name="Yamamoto M."/>
            <person name="Yamamoto S."/>
            <person name="Yamane H."/>
            <person name="Yoshiki S."/>
            <person name="Yoshihara R."/>
            <person name="Yukawa K."/>
            <person name="Zhong H."/>
            <person name="Yano M."/>
            <person name="Yuan Q."/>
            <person name="Ouyang S."/>
            <person name="Liu J."/>
            <person name="Jones K.M."/>
            <person name="Gansberger K."/>
            <person name="Moffat K."/>
            <person name="Hill J."/>
            <person name="Bera J."/>
            <person name="Fadrosh D."/>
            <person name="Jin S."/>
            <person name="Johri S."/>
            <person name="Kim M."/>
            <person name="Overton L."/>
            <person name="Reardon M."/>
            <person name="Tsitrin T."/>
            <person name="Vuong H."/>
            <person name="Weaver B."/>
            <person name="Ciecko A."/>
            <person name="Tallon L."/>
            <person name="Jackson J."/>
            <person name="Pai G."/>
            <person name="Aken S.V."/>
            <person name="Utterback T."/>
            <person name="Reidmuller S."/>
            <person name="Feldblyum T."/>
            <person name="Hsiao J."/>
            <person name="Zismann V."/>
            <person name="Iobst S."/>
            <person name="de Vazeille A.R."/>
            <person name="Buell C.R."/>
            <person name="Ying K."/>
            <person name="Li Y."/>
            <person name="Lu T."/>
            <person name="Huang Y."/>
            <person name="Zhao Q."/>
            <person name="Feng Q."/>
            <person name="Zhang L."/>
            <person name="Zhu J."/>
            <person name="Weng Q."/>
            <person name="Mu J."/>
            <person name="Lu Y."/>
            <person name="Fan D."/>
            <person name="Liu Y."/>
            <person name="Guan J."/>
            <person name="Zhang Y."/>
            <person name="Yu S."/>
            <person name="Liu X."/>
            <person name="Zhang Y."/>
            <person name="Hong G."/>
            <person name="Han B."/>
            <person name="Choisne N."/>
            <person name="Demange N."/>
            <person name="Orjeda G."/>
            <person name="Samain S."/>
            <person name="Cattolico L."/>
            <person name="Pelletier E."/>
            <person name="Couloux A."/>
            <person name="Segurens B."/>
            <person name="Wincker P."/>
            <person name="D'Hont A."/>
            <person name="Scarpelli C."/>
            <person name="Weissenbach J."/>
            <person name="Salanoubat M."/>
            <person name="Quetier F."/>
            <person name="Yu Y."/>
            <person name="Kim H.R."/>
            <person name="Rambo T."/>
            <person name="Currie J."/>
            <person name="Collura K."/>
            <person name="Luo M."/>
            <person name="Yang T."/>
            <person name="Ammiraju J.S.S."/>
            <person name="Engler F."/>
            <person name="Soderlund C."/>
            <person name="Wing R.A."/>
            <person name="Palmer L.E."/>
            <person name="de la Bastide M."/>
            <person name="Spiegel L."/>
            <person name="Nascimento L."/>
            <person name="Zutavern T."/>
            <person name="O'Shaughnessy A."/>
            <person name="Dike S."/>
            <person name="Dedhia N."/>
            <person name="Preston R."/>
            <person name="Balija V."/>
            <person name="McCombie W.R."/>
            <person name="Chow T."/>
            <person name="Chen H."/>
            <person name="Chung M."/>
            <person name="Chen C."/>
            <person name="Shaw J."/>
            <person name="Wu H."/>
            <person name="Hsiao K."/>
            <person name="Chao Y."/>
            <person name="Chu M."/>
            <person name="Cheng C."/>
            <person name="Hour A."/>
            <person name="Lee P."/>
            <person name="Lin S."/>
            <person name="Lin Y."/>
            <person name="Liou J."/>
            <person name="Liu S."/>
            <person name="Hsing Y."/>
            <person name="Raghuvanshi S."/>
            <person name="Mohanty A."/>
            <person name="Bharti A.K."/>
            <person name="Gaur A."/>
            <person name="Gupta V."/>
            <person name="Kumar D."/>
            <person name="Ravi V."/>
            <person name="Vij S."/>
            <person name="Kapur A."/>
            <person name="Khurana P."/>
            <person name="Khurana P."/>
            <person name="Khurana J.P."/>
            <person name="Tyagi A.K."/>
            <person name="Gaikwad K."/>
            <person name="Singh A."/>
            <person name="Dalal V."/>
            <person name="Srivastava S."/>
            <person name="Dixit A."/>
            <person name="Pal A.K."/>
            <person name="Ghazi I.A."/>
            <person name="Yadav M."/>
            <person name="Pandit A."/>
            <person name="Bhargava A."/>
            <person name="Sureshbabu K."/>
            <person name="Batra K."/>
            <person name="Sharma T.R."/>
            <person name="Mohapatra T."/>
            <person name="Singh N.K."/>
            <person name="Messing J."/>
            <person name="Nelson A.B."/>
            <person name="Fuks G."/>
            <person name="Kavchok S."/>
            <person name="Keizer G."/>
            <person name="Linton E."/>
            <person name="Llaca V."/>
            <person name="Song R."/>
            <person name="Tanyolac B."/>
            <person name="Young S."/>
            <person name="Ho-Il K."/>
            <person name="Hahn J.H."/>
            <person name="Sangsakoo G."/>
            <person name="Vanavichit A."/>
            <person name="de Mattos Luiz.A.T."/>
            <person name="Zimmer P.D."/>
            <person name="Malone G."/>
            <person name="Dellagostin O."/>
            <person name="de Oliveira A.C."/>
            <person name="Bevan M."/>
            <person name="Bancroft I."/>
            <person name="Minx P."/>
            <person name="Cordum H."/>
            <person name="Wilson R."/>
            <person name="Cheng Z."/>
            <person name="Jin W."/>
            <person name="Jiang J."/>
            <person name="Leong S.A."/>
            <person name="Iwama H."/>
            <person name="Gojobori T."/>
            <person name="Itoh T."/>
            <person name="Niimura Y."/>
            <person name="Fujii Y."/>
            <person name="Habara T."/>
            <person name="Sakai H."/>
            <person name="Sato Y."/>
            <person name="Wilson G."/>
            <person name="Kumar K."/>
            <person name="McCouch S."/>
            <person name="Juretic N."/>
            <person name="Hoen D."/>
            <person name="Wright S."/>
            <person name="Bruskiewich R."/>
            <person name="Bureau T."/>
            <person name="Miyao A."/>
            <person name="Hirochika H."/>
            <person name="Nishikawa T."/>
            <person name="Kadowaki K."/>
            <person name="Sugiura M."/>
            <person name="Burr B."/>
            <person name="Sasaki T."/>
        </authorList>
    </citation>
    <scope>NUCLEOTIDE SEQUENCE [LARGE SCALE GENOMIC DNA]</scope>
    <source>
        <strain evidence="2">cv. Nipponbare</strain>
    </source>
</reference>
<evidence type="ECO:0000313" key="1">
    <source>
        <dbReference type="EMBL" id="AAX96369.1"/>
    </source>
</evidence>
<sequence length="99" mass="11139">MHDPWELHLTDLKHILRYVRSTVDYDLHIRRSSTVDLSAYSDADWASCPDTQKSTSGYAVFLGDNLVSWSSKRQRTVSCSSAEAEYRAVANAAAITCRL</sequence>
<dbReference type="Proteomes" id="UP000000763">
    <property type="component" value="Chromosome 11"/>
</dbReference>
<proteinExistence type="predicted"/>
<dbReference type="PANTHER" id="PTHR11439:SF524">
    <property type="entry name" value="RNA-DIRECTED DNA POLYMERASE, PROTEIN KINASE RLK-PELLE-DLSV FAMILY"/>
    <property type="match status" value="1"/>
</dbReference>
<dbReference type="EMBL" id="AC145323">
    <property type="protein sequence ID" value="AAX96369.1"/>
    <property type="molecule type" value="Genomic_DNA"/>
</dbReference>
<dbReference type="PANTHER" id="PTHR11439">
    <property type="entry name" value="GAG-POL-RELATED RETROTRANSPOSON"/>
    <property type="match status" value="1"/>
</dbReference>
<gene>
    <name evidence="1" type="ordered locus">LOC_Os11g09730</name>
</gene>
<accession>Q2R973</accession>
<dbReference type="CDD" id="cd09272">
    <property type="entry name" value="RNase_HI_RT_Ty1"/>
    <property type="match status" value="1"/>
</dbReference>
<reference evidence="2" key="2">
    <citation type="journal article" date="2008" name="Nucleic Acids Res.">
        <title>The rice annotation project database (RAP-DB): 2008 update.</title>
        <authorList>
            <consortium name="The rice annotation project (RAP)"/>
        </authorList>
    </citation>
    <scope>GENOME REANNOTATION</scope>
    <source>
        <strain evidence="2">cv. Nipponbare</strain>
    </source>
</reference>